<evidence type="ECO:0000313" key="3">
    <source>
        <dbReference type="EMBL" id="GMT22392.1"/>
    </source>
</evidence>
<keyword evidence="4" id="KW-1185">Reference proteome</keyword>
<feature type="non-terminal residue" evidence="3">
    <location>
        <position position="1"/>
    </location>
</feature>
<dbReference type="SUPFAM" id="SSF48264">
    <property type="entry name" value="Cytochrome P450"/>
    <property type="match status" value="1"/>
</dbReference>
<evidence type="ECO:0000313" key="4">
    <source>
        <dbReference type="Proteomes" id="UP001432322"/>
    </source>
</evidence>
<dbReference type="Proteomes" id="UP001432322">
    <property type="component" value="Unassembled WGS sequence"/>
</dbReference>
<reference evidence="3" key="1">
    <citation type="submission" date="2023-10" db="EMBL/GenBank/DDBJ databases">
        <title>Genome assembly of Pristionchus species.</title>
        <authorList>
            <person name="Yoshida K."/>
            <person name="Sommer R.J."/>
        </authorList>
    </citation>
    <scope>NUCLEOTIDE SEQUENCE</scope>
    <source>
        <strain evidence="3">RS5133</strain>
    </source>
</reference>
<organism evidence="3 4">
    <name type="scientific">Pristionchus fissidentatus</name>
    <dbReference type="NCBI Taxonomy" id="1538716"/>
    <lineage>
        <taxon>Eukaryota</taxon>
        <taxon>Metazoa</taxon>
        <taxon>Ecdysozoa</taxon>
        <taxon>Nematoda</taxon>
        <taxon>Chromadorea</taxon>
        <taxon>Rhabditida</taxon>
        <taxon>Rhabditina</taxon>
        <taxon>Diplogasteromorpha</taxon>
        <taxon>Diplogasteroidea</taxon>
        <taxon>Neodiplogasteridae</taxon>
        <taxon>Pristionchus</taxon>
    </lineage>
</organism>
<proteinExistence type="inferred from homology"/>
<comment type="similarity">
    <text evidence="1">Belongs to the cytochrome P450 family.</text>
</comment>
<dbReference type="GO" id="GO:0016705">
    <property type="term" value="F:oxidoreductase activity, acting on paired donors, with incorporation or reduction of molecular oxygen"/>
    <property type="evidence" value="ECO:0007669"/>
    <property type="project" value="InterPro"/>
</dbReference>
<evidence type="ECO:0000256" key="1">
    <source>
        <dbReference type="ARBA" id="ARBA00010617"/>
    </source>
</evidence>
<dbReference type="GO" id="GO:0004497">
    <property type="term" value="F:monooxygenase activity"/>
    <property type="evidence" value="ECO:0007669"/>
    <property type="project" value="UniProtKB-KW"/>
</dbReference>
<dbReference type="PANTHER" id="PTHR24284:SF1">
    <property type="entry name" value="CYTOCHROME P450 FAMILY"/>
    <property type="match status" value="1"/>
</dbReference>
<dbReference type="Pfam" id="PF00067">
    <property type="entry name" value="p450"/>
    <property type="match status" value="1"/>
</dbReference>
<protein>
    <recommendedName>
        <fullName evidence="5">Cytochrome P450</fullName>
    </recommendedName>
</protein>
<dbReference type="Gene3D" id="1.10.630.10">
    <property type="entry name" value="Cytochrome P450"/>
    <property type="match status" value="1"/>
</dbReference>
<dbReference type="AlphaFoldDB" id="A0AAV5VWS2"/>
<gene>
    <name evidence="3" type="ORF">PFISCL1PPCAC_13689</name>
</gene>
<accession>A0AAV5VWS2</accession>
<dbReference type="GO" id="GO:0020037">
    <property type="term" value="F:heme binding"/>
    <property type="evidence" value="ECO:0007669"/>
    <property type="project" value="InterPro"/>
</dbReference>
<sequence length="75" mass="8575">ANLIAVFPALYHRTTVDTKIGGFTVPANTLVNGDAHQMMQTDPLFEEPQRFWPERYLAEDGVTLRKELVERTIPF</sequence>
<dbReference type="InterPro" id="IPR001128">
    <property type="entry name" value="Cyt_P450"/>
</dbReference>
<dbReference type="PANTHER" id="PTHR24284">
    <property type="entry name" value="CYTOCHROME P450 FAMILY"/>
    <property type="match status" value="1"/>
</dbReference>
<keyword evidence="2" id="KW-0503">Monooxygenase</keyword>
<dbReference type="InterPro" id="IPR036396">
    <property type="entry name" value="Cyt_P450_sf"/>
</dbReference>
<name>A0AAV5VWS2_9BILA</name>
<dbReference type="EMBL" id="BTSY01000004">
    <property type="protein sequence ID" value="GMT22392.1"/>
    <property type="molecule type" value="Genomic_DNA"/>
</dbReference>
<keyword evidence="2" id="KW-0560">Oxidoreductase</keyword>
<evidence type="ECO:0008006" key="5">
    <source>
        <dbReference type="Google" id="ProtNLM"/>
    </source>
</evidence>
<evidence type="ECO:0000256" key="2">
    <source>
        <dbReference type="ARBA" id="ARBA00023033"/>
    </source>
</evidence>
<feature type="non-terminal residue" evidence="3">
    <location>
        <position position="75"/>
    </location>
</feature>
<comment type="caution">
    <text evidence="3">The sequence shown here is derived from an EMBL/GenBank/DDBJ whole genome shotgun (WGS) entry which is preliminary data.</text>
</comment>
<dbReference type="GO" id="GO:0005506">
    <property type="term" value="F:iron ion binding"/>
    <property type="evidence" value="ECO:0007669"/>
    <property type="project" value="InterPro"/>
</dbReference>